<dbReference type="GO" id="GO:0004777">
    <property type="term" value="F:succinate-semialdehyde dehydrogenase (NAD+) activity"/>
    <property type="evidence" value="ECO:0007669"/>
    <property type="project" value="TreeGrafter"/>
</dbReference>
<feature type="region of interest" description="Disordered" evidence="3">
    <location>
        <begin position="84"/>
        <end position="107"/>
    </location>
</feature>
<evidence type="ECO:0000256" key="3">
    <source>
        <dbReference type="SAM" id="MobiDB-lite"/>
    </source>
</evidence>
<reference evidence="6" key="1">
    <citation type="submission" date="2016-12" db="EMBL/GenBank/DDBJ databases">
        <authorList>
            <person name="Brunel B."/>
        </authorList>
    </citation>
    <scope>NUCLEOTIDE SEQUENCE [LARGE SCALE GENOMIC DNA]</scope>
</reference>
<name>A0A2P9AUE1_9HYPH</name>
<dbReference type="EMBL" id="FUIG01000060">
    <property type="protein sequence ID" value="SJM34814.1"/>
    <property type="molecule type" value="Genomic_DNA"/>
</dbReference>
<evidence type="ECO:0000256" key="1">
    <source>
        <dbReference type="ARBA" id="ARBA00009986"/>
    </source>
</evidence>
<evidence type="ECO:0000256" key="2">
    <source>
        <dbReference type="ARBA" id="ARBA00023002"/>
    </source>
</evidence>
<gene>
    <name evidence="5" type="ORF">BQ8482_500023</name>
</gene>
<protein>
    <recommendedName>
        <fullName evidence="4">Aldehyde dehydrogenase domain-containing protein</fullName>
    </recommendedName>
</protein>
<dbReference type="PANTHER" id="PTHR43353">
    <property type="entry name" value="SUCCINATE-SEMIALDEHYDE DEHYDROGENASE, MITOCHONDRIAL"/>
    <property type="match status" value="1"/>
</dbReference>
<evidence type="ECO:0000313" key="6">
    <source>
        <dbReference type="Proteomes" id="UP000245698"/>
    </source>
</evidence>
<comment type="similarity">
    <text evidence="1">Belongs to the aldehyde dehydrogenase family.</text>
</comment>
<dbReference type="InterPro" id="IPR016163">
    <property type="entry name" value="Ald_DH_C"/>
</dbReference>
<dbReference type="AlphaFoldDB" id="A0A2P9AUE1"/>
<keyword evidence="2" id="KW-0560">Oxidoreductase</keyword>
<evidence type="ECO:0000313" key="5">
    <source>
        <dbReference type="EMBL" id="SJM34814.1"/>
    </source>
</evidence>
<organism evidence="5 6">
    <name type="scientific">Mesorhizobium delmotii</name>
    <dbReference type="NCBI Taxonomy" id="1631247"/>
    <lineage>
        <taxon>Bacteria</taxon>
        <taxon>Pseudomonadati</taxon>
        <taxon>Pseudomonadota</taxon>
        <taxon>Alphaproteobacteria</taxon>
        <taxon>Hyphomicrobiales</taxon>
        <taxon>Phyllobacteriaceae</taxon>
        <taxon>Mesorhizobium</taxon>
    </lineage>
</organism>
<keyword evidence="6" id="KW-1185">Reference proteome</keyword>
<sequence length="117" mass="12719">MVGINPGLISTTDAPFGGVKLSGLGREGFRYGIEDFIEIKYLCIGDQLTTIADTERARFKPARSSAPPIAVKWLKERRSARRIRACRPASSSRTHHQQDAARSAIHHGAGLFSGQSA</sequence>
<dbReference type="GO" id="GO:0009450">
    <property type="term" value="P:gamma-aminobutyric acid catabolic process"/>
    <property type="evidence" value="ECO:0007669"/>
    <property type="project" value="TreeGrafter"/>
</dbReference>
<dbReference type="InterPro" id="IPR015590">
    <property type="entry name" value="Aldehyde_DH_dom"/>
</dbReference>
<dbReference type="InterPro" id="IPR050740">
    <property type="entry name" value="Aldehyde_DH_Superfamily"/>
</dbReference>
<proteinExistence type="inferred from homology"/>
<dbReference type="Gene3D" id="3.40.309.10">
    <property type="entry name" value="Aldehyde Dehydrogenase, Chain A, domain 2"/>
    <property type="match status" value="1"/>
</dbReference>
<accession>A0A2P9AUE1</accession>
<dbReference type="SUPFAM" id="SSF53720">
    <property type="entry name" value="ALDH-like"/>
    <property type="match status" value="1"/>
</dbReference>
<evidence type="ECO:0000259" key="4">
    <source>
        <dbReference type="Pfam" id="PF00171"/>
    </source>
</evidence>
<dbReference type="Pfam" id="PF00171">
    <property type="entry name" value="Aldedh"/>
    <property type="match status" value="1"/>
</dbReference>
<feature type="domain" description="Aldehyde dehydrogenase" evidence="4">
    <location>
        <begin position="1"/>
        <end position="41"/>
    </location>
</feature>
<dbReference type="InterPro" id="IPR016161">
    <property type="entry name" value="Ald_DH/histidinol_DH"/>
</dbReference>
<dbReference type="Proteomes" id="UP000245698">
    <property type="component" value="Unassembled WGS sequence"/>
</dbReference>
<dbReference type="PANTHER" id="PTHR43353:SF5">
    <property type="entry name" value="SUCCINATE-SEMIALDEHYDE DEHYDROGENASE, MITOCHONDRIAL"/>
    <property type="match status" value="1"/>
</dbReference>